<reference evidence="1" key="1">
    <citation type="submission" date="2018-05" db="EMBL/GenBank/DDBJ databases">
        <authorList>
            <person name="Lanie J.A."/>
            <person name="Ng W.-L."/>
            <person name="Kazmierczak K.M."/>
            <person name="Andrzejewski T.M."/>
            <person name="Davidsen T.M."/>
            <person name="Wayne K.J."/>
            <person name="Tettelin H."/>
            <person name="Glass J.I."/>
            <person name="Rusch D."/>
            <person name="Podicherti R."/>
            <person name="Tsui H.-C.T."/>
            <person name="Winkler M.E."/>
        </authorList>
    </citation>
    <scope>NUCLEOTIDE SEQUENCE</scope>
</reference>
<dbReference type="InterPro" id="IPR056209">
    <property type="entry name" value="SU10_adaptor"/>
</dbReference>
<sequence length="237" mass="26825">MARNTTLQVLLDDLRAEAGHSLSASLGQATEEMMLKLLNRVQRRLWEDFSWPFLHTKKDIVLQAGQRYYDVPSGITLERIEVASFKYGGAWVRVKYGIDPSHYNQYDSDSDKRSWPIMRYKAYGDVDGQIEVWPIPSNNGDATTKEGVVRLKGVKNLNALAAKTDTADLDDQLIVLFAAGELLARQKSPDAQMKLAQANQHYMRIKGRLSKSEPIVFGDEEPDNYRPRGPFLIARVP</sequence>
<dbReference type="AlphaFoldDB" id="A0A382B3T6"/>
<protein>
    <submittedName>
        <fullName evidence="1">Uncharacterized protein</fullName>
    </submittedName>
</protein>
<accession>A0A382B3T6</accession>
<evidence type="ECO:0000313" key="1">
    <source>
        <dbReference type="EMBL" id="SVB08408.1"/>
    </source>
</evidence>
<name>A0A382B3T6_9ZZZZ</name>
<gene>
    <name evidence="1" type="ORF">METZ01_LOCUS161262</name>
</gene>
<proteinExistence type="predicted"/>
<organism evidence="1">
    <name type="scientific">marine metagenome</name>
    <dbReference type="NCBI Taxonomy" id="408172"/>
    <lineage>
        <taxon>unclassified sequences</taxon>
        <taxon>metagenomes</taxon>
        <taxon>ecological metagenomes</taxon>
    </lineage>
</organism>
<dbReference type="Pfam" id="PF24175">
    <property type="entry name" value="SU10_adaptor"/>
    <property type="match status" value="1"/>
</dbReference>
<dbReference type="EMBL" id="UINC01028066">
    <property type="protein sequence ID" value="SVB08408.1"/>
    <property type="molecule type" value="Genomic_DNA"/>
</dbReference>